<name>A0A164RPK6_9AGAM</name>
<protein>
    <recommendedName>
        <fullName evidence="3">F-box domain-containing protein</fullName>
    </recommendedName>
</protein>
<evidence type="ECO:0000313" key="2">
    <source>
        <dbReference type="Proteomes" id="UP000076722"/>
    </source>
</evidence>
<sequence length="582" mass="65405">MEVQYSSSHAVAQNSGSGDVADFANALIQEVDETERSRALIQSNGNAPLDDEAKQTLASLRDVQQRVNKSITDASASISRSLNSRTPLGRLPVELLSKIALHYTEGARKGVVDIHEEWNERETASLPLKKIIIISHIFSRWRQVCLDSACLWSHIDLAWNLAAVYAFATRSKSSLLCIRFNSSAQDSLFASDETTEVAARICPHIQFLTAEIFRIESLSIVIDSFGFPVTELWYGIDTLRAPELKRFILVQNTSDRRLLSSRNLFSDHFPKLRMLRLDGFSCKRLTSPLLACLRSLYLSVGLTESTTDAISAISNAPLLEDLTLENIRFNDIVRHLQSGGKPVKLEHCRNLALKKLNADSVIRLFAAFEFPVIRAINISSRPLVAPDGTMISIYSSLPESVKALAAGASDLQIEMHSGMVSLAVPFTPGVFSPIQLVERVNHLHRKQRDEVRHLLLHCAFDFFVIRPEVLQVWGSDPTPEFDENDEPVRTGMDNENNIFTQQLWQALLSNSSSVVEMSLWGTEPLDPFIEELERTDVCPALKELRISIEDEELYTERFQAMLDLRKERNAEIEEACLSELEL</sequence>
<organism evidence="1 2">
    <name type="scientific">Sistotremastrum niveocremeum HHB9708</name>
    <dbReference type="NCBI Taxonomy" id="1314777"/>
    <lineage>
        <taxon>Eukaryota</taxon>
        <taxon>Fungi</taxon>
        <taxon>Dikarya</taxon>
        <taxon>Basidiomycota</taxon>
        <taxon>Agaricomycotina</taxon>
        <taxon>Agaricomycetes</taxon>
        <taxon>Sistotremastrales</taxon>
        <taxon>Sistotremastraceae</taxon>
        <taxon>Sertulicium</taxon>
        <taxon>Sertulicium niveocremeum</taxon>
    </lineage>
</organism>
<dbReference type="AlphaFoldDB" id="A0A164RPK6"/>
<reference evidence="1 2" key="1">
    <citation type="journal article" date="2016" name="Mol. Biol. Evol.">
        <title>Comparative Genomics of Early-Diverging Mushroom-Forming Fungi Provides Insights into the Origins of Lignocellulose Decay Capabilities.</title>
        <authorList>
            <person name="Nagy L.G."/>
            <person name="Riley R."/>
            <person name="Tritt A."/>
            <person name="Adam C."/>
            <person name="Daum C."/>
            <person name="Floudas D."/>
            <person name="Sun H."/>
            <person name="Yadav J.S."/>
            <person name="Pangilinan J."/>
            <person name="Larsson K.H."/>
            <person name="Matsuura K."/>
            <person name="Barry K."/>
            <person name="Labutti K."/>
            <person name="Kuo R."/>
            <person name="Ohm R.A."/>
            <person name="Bhattacharya S.S."/>
            <person name="Shirouzu T."/>
            <person name="Yoshinaga Y."/>
            <person name="Martin F.M."/>
            <person name="Grigoriev I.V."/>
            <person name="Hibbett D.S."/>
        </authorList>
    </citation>
    <scope>NUCLEOTIDE SEQUENCE [LARGE SCALE GENOMIC DNA]</scope>
    <source>
        <strain evidence="1 2">HHB9708</strain>
    </source>
</reference>
<keyword evidence="2" id="KW-1185">Reference proteome</keyword>
<proteinExistence type="predicted"/>
<dbReference type="EMBL" id="KV419419">
    <property type="protein sequence ID" value="KZS90754.1"/>
    <property type="molecule type" value="Genomic_DNA"/>
</dbReference>
<evidence type="ECO:0000313" key="1">
    <source>
        <dbReference type="EMBL" id="KZS90754.1"/>
    </source>
</evidence>
<gene>
    <name evidence="1" type="ORF">SISNIDRAFT_468264</name>
</gene>
<dbReference type="Proteomes" id="UP000076722">
    <property type="component" value="Unassembled WGS sequence"/>
</dbReference>
<evidence type="ECO:0008006" key="3">
    <source>
        <dbReference type="Google" id="ProtNLM"/>
    </source>
</evidence>
<accession>A0A164RPK6</accession>